<feature type="region of interest" description="Disordered" evidence="11">
    <location>
        <begin position="538"/>
        <end position="564"/>
    </location>
</feature>
<dbReference type="PROSITE" id="PS50263">
    <property type="entry name" value="CN_HYDROLASE"/>
    <property type="match status" value="1"/>
</dbReference>
<dbReference type="InterPro" id="IPR036526">
    <property type="entry name" value="C-N_Hydrolase_sf"/>
</dbReference>
<keyword evidence="5 7" id="KW-0067">ATP-binding</keyword>
<evidence type="ECO:0000256" key="8">
    <source>
        <dbReference type="PIRNR" id="PIRNR006630"/>
    </source>
</evidence>
<dbReference type="RefSeq" id="WP_318751143.1">
    <property type="nucleotide sequence ID" value="NZ_CP132508.1"/>
</dbReference>
<dbReference type="EMBL" id="CP132508">
    <property type="protein sequence ID" value="WPD19648.1"/>
    <property type="molecule type" value="Genomic_DNA"/>
</dbReference>
<feature type="compositionally biased region" description="Gly residues" evidence="11">
    <location>
        <begin position="643"/>
        <end position="663"/>
    </location>
</feature>
<dbReference type="PIRSF" id="PIRSF006630">
    <property type="entry name" value="NADS_GAT"/>
    <property type="match status" value="1"/>
</dbReference>
<feature type="binding site" evidence="7">
    <location>
        <position position="609"/>
    </location>
    <ligand>
        <name>deamido-NAD(+)</name>
        <dbReference type="ChEBI" id="CHEBI:58437"/>
        <note>ligand shared between two neighboring subunits</note>
    </ligand>
</feature>
<feature type="binding site" evidence="7">
    <location>
        <position position="497"/>
    </location>
    <ligand>
        <name>deamido-NAD(+)</name>
        <dbReference type="ChEBI" id="CHEBI:58437"/>
        <note>ligand shared between two neighboring subunits</note>
    </ligand>
</feature>
<feature type="compositionally biased region" description="Low complexity" evidence="11">
    <location>
        <begin position="308"/>
        <end position="341"/>
    </location>
</feature>
<feature type="domain" description="CN hydrolase" evidence="12">
    <location>
        <begin position="9"/>
        <end position="250"/>
    </location>
</feature>
<dbReference type="InterPro" id="IPR022310">
    <property type="entry name" value="NAD/GMP_synthase"/>
</dbReference>
<feature type="active site" description="Proton acceptor; for glutaminase activity" evidence="7">
    <location>
        <position position="49"/>
    </location>
</feature>
<proteinExistence type="inferred from homology"/>
<accession>A0ABZ0QQ88</accession>
<dbReference type="CDD" id="cd07570">
    <property type="entry name" value="GAT_Gln-NAD-synth"/>
    <property type="match status" value="1"/>
</dbReference>
<dbReference type="PANTHER" id="PTHR23090:SF9">
    <property type="entry name" value="GLUTAMINE-DEPENDENT NAD(+) SYNTHETASE"/>
    <property type="match status" value="1"/>
</dbReference>
<dbReference type="Gene3D" id="3.60.110.10">
    <property type="entry name" value="Carbon-nitrogen hydrolase"/>
    <property type="match status" value="1"/>
</dbReference>
<feature type="binding site" evidence="7">
    <location>
        <position position="186"/>
    </location>
    <ligand>
        <name>L-glutamine</name>
        <dbReference type="ChEBI" id="CHEBI:58359"/>
    </ligand>
</feature>
<dbReference type="InterPro" id="IPR003010">
    <property type="entry name" value="C-N_Hydrolase"/>
</dbReference>
<comment type="caution">
    <text evidence="7">Lacks conserved residue(s) required for the propagation of feature annotation.</text>
</comment>
<dbReference type="Pfam" id="PF02540">
    <property type="entry name" value="NAD_synthase"/>
    <property type="match status" value="1"/>
</dbReference>
<feature type="region of interest" description="Disordered" evidence="11">
    <location>
        <begin position="633"/>
        <end position="677"/>
    </location>
</feature>
<feature type="binding site" evidence="7">
    <location>
        <position position="468"/>
    </location>
    <ligand>
        <name>deamido-NAD(+)</name>
        <dbReference type="ChEBI" id="CHEBI:58437"/>
        <note>ligand shared between two neighboring subunits</note>
    </ligand>
</feature>
<feature type="region of interest" description="Disordered" evidence="11">
    <location>
        <begin position="285"/>
        <end position="351"/>
    </location>
</feature>
<dbReference type="EC" id="6.3.5.1" evidence="7 8"/>
<dbReference type="Pfam" id="PF00795">
    <property type="entry name" value="CN_hydrolase"/>
    <property type="match status" value="1"/>
</dbReference>
<evidence type="ECO:0000256" key="6">
    <source>
        <dbReference type="ARBA" id="ARBA00023027"/>
    </source>
</evidence>
<dbReference type="NCBIfam" id="NF010588">
    <property type="entry name" value="PRK13981.1"/>
    <property type="match status" value="1"/>
</dbReference>
<gene>
    <name evidence="7" type="primary">nadE</name>
    <name evidence="13" type="ORF">Q5761_02965</name>
</gene>
<comment type="catalytic activity">
    <reaction evidence="7 8">
        <text>deamido-NAD(+) + L-glutamine + ATP + H2O = L-glutamate + AMP + diphosphate + NAD(+) + H(+)</text>
        <dbReference type="Rhea" id="RHEA:24384"/>
        <dbReference type="ChEBI" id="CHEBI:15377"/>
        <dbReference type="ChEBI" id="CHEBI:15378"/>
        <dbReference type="ChEBI" id="CHEBI:29985"/>
        <dbReference type="ChEBI" id="CHEBI:30616"/>
        <dbReference type="ChEBI" id="CHEBI:33019"/>
        <dbReference type="ChEBI" id="CHEBI:57540"/>
        <dbReference type="ChEBI" id="CHEBI:58359"/>
        <dbReference type="ChEBI" id="CHEBI:58437"/>
        <dbReference type="ChEBI" id="CHEBI:456215"/>
        <dbReference type="EC" id="6.3.5.1"/>
    </reaction>
</comment>
<dbReference type="SUPFAM" id="SSF52402">
    <property type="entry name" value="Adenine nucleotide alpha hydrolases-like"/>
    <property type="match status" value="1"/>
</dbReference>
<feature type="binding site" evidence="7">
    <location>
        <begin position="385"/>
        <end position="392"/>
    </location>
    <ligand>
        <name>ATP</name>
        <dbReference type="ChEBI" id="CHEBI:30616"/>
    </ligand>
</feature>
<dbReference type="InterPro" id="IPR000132">
    <property type="entry name" value="Nitrilase/CN_hydratase_CS"/>
</dbReference>
<dbReference type="HAMAP" id="MF_02090">
    <property type="entry name" value="NadE_glutamine_dep"/>
    <property type="match status" value="1"/>
</dbReference>
<dbReference type="CDD" id="cd00553">
    <property type="entry name" value="NAD_synthase"/>
    <property type="match status" value="1"/>
</dbReference>
<evidence type="ECO:0000256" key="3">
    <source>
        <dbReference type="ARBA" id="ARBA00022598"/>
    </source>
</evidence>
<evidence type="ECO:0000313" key="14">
    <source>
        <dbReference type="Proteomes" id="UP001304683"/>
    </source>
</evidence>
<feature type="active site" description="Nucleophile; for glutaminase activity" evidence="7">
    <location>
        <position position="152"/>
    </location>
</feature>
<reference evidence="13 14" key="1">
    <citation type="submission" date="2023-08" db="EMBL/GenBank/DDBJ databases">
        <title>Genome sequence of Thermaerobacter compostii strain Ins1, a spore-forming filamentous bacterium isolated from a deep geothermal reservoir.</title>
        <authorList>
            <person name="Bregnard D."/>
            <person name="Gonzalez D."/>
            <person name="Junier P."/>
        </authorList>
    </citation>
    <scope>NUCLEOTIDE SEQUENCE [LARGE SCALE GENOMIC DNA]</scope>
    <source>
        <strain evidence="13 14">Ins1</strain>
    </source>
</reference>
<evidence type="ECO:0000256" key="9">
    <source>
        <dbReference type="PROSITE-ProRule" id="PRU10139"/>
    </source>
</evidence>
<feature type="binding site" evidence="7">
    <location>
        <position position="180"/>
    </location>
    <ligand>
        <name>L-glutamine</name>
        <dbReference type="ChEBI" id="CHEBI:58359"/>
    </ligand>
</feature>
<dbReference type="Proteomes" id="UP001304683">
    <property type="component" value="Chromosome"/>
</dbReference>
<feature type="binding site" evidence="7">
    <location>
        <position position="492"/>
    </location>
    <ligand>
        <name>ATP</name>
        <dbReference type="ChEBI" id="CHEBI:30616"/>
    </ligand>
</feature>
<dbReference type="PANTHER" id="PTHR23090">
    <property type="entry name" value="NH 3 /GLUTAMINE-DEPENDENT NAD + SYNTHETASE"/>
    <property type="match status" value="1"/>
</dbReference>
<dbReference type="PROSITE" id="PS00920">
    <property type="entry name" value="NITRIL_CHT_1"/>
    <property type="match status" value="1"/>
</dbReference>
<evidence type="ECO:0000256" key="2">
    <source>
        <dbReference type="ARBA" id="ARBA00007145"/>
    </source>
</evidence>
<dbReference type="NCBIfam" id="TIGR00552">
    <property type="entry name" value="nadE"/>
    <property type="match status" value="1"/>
</dbReference>
<dbReference type="GO" id="GO:0003952">
    <property type="term" value="F:NAD+ synthase (glutamine-hydrolyzing) activity"/>
    <property type="evidence" value="ECO:0007669"/>
    <property type="project" value="UniProtKB-EC"/>
</dbReference>
<feature type="active site" description="Proton acceptor" evidence="9">
    <location>
        <position position="49"/>
    </location>
</feature>
<evidence type="ECO:0000256" key="1">
    <source>
        <dbReference type="ARBA" id="ARBA00005188"/>
    </source>
</evidence>
<dbReference type="InterPro" id="IPR014445">
    <property type="entry name" value="Gln-dep_NAD_synthase"/>
</dbReference>
<protein>
    <recommendedName>
        <fullName evidence="7 8">Glutamine-dependent NAD(+) synthetase</fullName>
        <ecNumber evidence="7 8">6.3.5.1</ecNumber>
    </recommendedName>
    <alternativeName>
        <fullName evidence="7 8">NAD(+) synthase [glutamine-hydrolyzing]</fullName>
    </alternativeName>
</protein>
<comment type="similarity">
    <text evidence="10">Belongs to the NAD synthetase family.</text>
</comment>
<evidence type="ECO:0000256" key="5">
    <source>
        <dbReference type="ARBA" id="ARBA00022840"/>
    </source>
</evidence>
<keyword evidence="14" id="KW-1185">Reference proteome</keyword>
<organism evidence="13 14">
    <name type="scientific">Thermaerobacter composti</name>
    <dbReference type="NCBI Taxonomy" id="554949"/>
    <lineage>
        <taxon>Bacteria</taxon>
        <taxon>Bacillati</taxon>
        <taxon>Bacillota</taxon>
        <taxon>Clostridia</taxon>
        <taxon>Eubacteriales</taxon>
        <taxon>Clostridiales Family XVII. Incertae Sedis</taxon>
        <taxon>Thermaerobacter</taxon>
    </lineage>
</organism>
<keyword evidence="3 7" id="KW-0436">Ligase</keyword>
<name>A0ABZ0QQ88_9FIRM</name>
<evidence type="ECO:0000313" key="13">
    <source>
        <dbReference type="EMBL" id="WPD19648.1"/>
    </source>
</evidence>
<sequence length="677" mass="70798">MNGSPASPLRIAIAQIDSTVGDLEGNARKVEAFAAEAARAGADVVVFPELALTGYPPEDLLFRPAFLAEGRRWLHWLAARLADGPVALVGFVHQDRDLYNAAAVLEGGRVRAVACKRFLPNYGVFDEERYFAPGRRALVLRLHGVTLGVSICEDLWYPQGPVREQALAGGAEVLLNLSASPYHAGKPRERESLLVTRATDFGVAIVYANMVGGQDELVFDGNSLVVTPAGQVAARGRPFAEDLIVWDYDPTEAAVARWHEPRWRHMPPSPEEAARVERVDLAGGDGLAASQRDPQAGPVRPDEPGPPAAASGPAQPGRGPAAATAGSNEAAGVGAAGAAARRGPKPPLPPRRVEALEGEAEVYAALVLAVRDYFRKNGFDRAWLGLSGGIDSALVACLAADALGPQRVTGVAMPSPFTAAASLRDAETVARNLGIGFHVVPIDAIFAAFRQALAPLFGDRPFDVAEENLQARIRGTLLMALANKFGGLVLATGNKSELATGYATLYGDMAGGFAPLKDVPKTLVYRLAAYRNGRPGGPVIPRSVLERPPTAELRPGQRDEDSLPPYAVLDPILEGYVERDLPAADLVARGHPAWAVARAVQLVGGSEYKRRQAAPGPKVTARAFGRDRRYPITNGFRERVPGGTAGAGGPGGTGGAGGSGGTAGVDPAPGAGAGGAR</sequence>
<comment type="pathway">
    <text evidence="1 7 8">Cofactor biosynthesis; NAD(+) biosynthesis; NAD(+) from deamido-NAD(+) (L-Gln route): step 1/1.</text>
</comment>
<keyword evidence="4 7" id="KW-0547">Nucleotide-binding</keyword>
<feature type="binding site" evidence="7">
    <location>
        <position position="122"/>
    </location>
    <ligand>
        <name>L-glutamine</name>
        <dbReference type="ChEBI" id="CHEBI:58359"/>
    </ligand>
</feature>
<dbReference type="InterPro" id="IPR014729">
    <property type="entry name" value="Rossmann-like_a/b/a_fold"/>
</dbReference>
<keyword evidence="6 7" id="KW-0520">NAD</keyword>
<evidence type="ECO:0000256" key="4">
    <source>
        <dbReference type="ARBA" id="ARBA00022741"/>
    </source>
</evidence>
<evidence type="ECO:0000256" key="11">
    <source>
        <dbReference type="SAM" id="MobiDB-lite"/>
    </source>
</evidence>
<evidence type="ECO:0000256" key="10">
    <source>
        <dbReference type="RuleBase" id="RU003811"/>
    </source>
</evidence>
<dbReference type="InterPro" id="IPR003694">
    <property type="entry name" value="NAD_synthase"/>
</dbReference>
<comment type="similarity">
    <text evidence="2 7 8">In the C-terminal section; belongs to the NAD synthetase family.</text>
</comment>
<dbReference type="Gene3D" id="3.40.50.620">
    <property type="entry name" value="HUPs"/>
    <property type="match status" value="1"/>
</dbReference>
<dbReference type="SUPFAM" id="SSF56317">
    <property type="entry name" value="Carbon-nitrogen hydrolase"/>
    <property type="match status" value="1"/>
</dbReference>
<evidence type="ECO:0000259" key="12">
    <source>
        <dbReference type="PROSITE" id="PS50263"/>
    </source>
</evidence>
<feature type="active site" description="For glutaminase activity" evidence="7">
    <location>
        <position position="116"/>
    </location>
</feature>
<evidence type="ECO:0000256" key="7">
    <source>
        <dbReference type="HAMAP-Rule" id="MF_02090"/>
    </source>
</evidence>
<comment type="function">
    <text evidence="7">Catalyzes the ATP-dependent amidation of deamido-NAD to form NAD. Uses L-glutamine as a nitrogen source.</text>
</comment>